<name>A0A931HFY4_9SPHN</name>
<dbReference type="InterPro" id="IPR000873">
    <property type="entry name" value="AMP-dep_synth/lig_dom"/>
</dbReference>
<dbReference type="SUPFAM" id="SSF56801">
    <property type="entry name" value="Acetyl-CoA synthetase-like"/>
    <property type="match status" value="1"/>
</dbReference>
<gene>
    <name evidence="3" type="ORF">I5E68_16935</name>
</gene>
<dbReference type="GO" id="GO:0016405">
    <property type="term" value="F:CoA-ligase activity"/>
    <property type="evidence" value="ECO:0007669"/>
    <property type="project" value="TreeGrafter"/>
</dbReference>
<dbReference type="Proteomes" id="UP000617634">
    <property type="component" value="Unassembled WGS sequence"/>
</dbReference>
<comment type="caution">
    <text evidence="3">The sequence shown here is derived from an EMBL/GenBank/DDBJ whole genome shotgun (WGS) entry which is preliminary data.</text>
</comment>
<dbReference type="EMBL" id="JADZGI010000003">
    <property type="protein sequence ID" value="MBH0114636.1"/>
    <property type="molecule type" value="Genomic_DNA"/>
</dbReference>
<organism evidence="3 4">
    <name type="scientific">Novosphingobium aureum</name>
    <dbReference type="NCBI Taxonomy" id="2792964"/>
    <lineage>
        <taxon>Bacteria</taxon>
        <taxon>Pseudomonadati</taxon>
        <taxon>Pseudomonadota</taxon>
        <taxon>Alphaproteobacteria</taxon>
        <taxon>Sphingomonadales</taxon>
        <taxon>Sphingomonadaceae</taxon>
        <taxon>Novosphingobium</taxon>
    </lineage>
</organism>
<keyword evidence="4" id="KW-1185">Reference proteome</keyword>
<protein>
    <submittedName>
        <fullName evidence="3">Acyl--CoA ligase</fullName>
    </submittedName>
</protein>
<evidence type="ECO:0000313" key="4">
    <source>
        <dbReference type="Proteomes" id="UP000617634"/>
    </source>
</evidence>
<dbReference type="AlphaFoldDB" id="A0A931HFY4"/>
<dbReference type="Gene3D" id="3.40.50.12780">
    <property type="entry name" value="N-terminal domain of ligase-like"/>
    <property type="match status" value="1"/>
</dbReference>
<keyword evidence="3" id="KW-0436">Ligase</keyword>
<dbReference type="PANTHER" id="PTHR24096">
    <property type="entry name" value="LONG-CHAIN-FATTY-ACID--COA LIGASE"/>
    <property type="match status" value="1"/>
</dbReference>
<dbReference type="RefSeq" id="WP_197166180.1">
    <property type="nucleotide sequence ID" value="NZ_JADZGI010000003.1"/>
</dbReference>
<accession>A0A931HFY4</accession>
<dbReference type="InterPro" id="IPR042099">
    <property type="entry name" value="ANL_N_sf"/>
</dbReference>
<proteinExistence type="predicted"/>
<evidence type="ECO:0000259" key="1">
    <source>
        <dbReference type="Pfam" id="PF00501"/>
    </source>
</evidence>
<feature type="domain" description="AMP-binding enzyme C-terminal" evidence="2">
    <location>
        <begin position="472"/>
        <end position="549"/>
    </location>
</feature>
<dbReference type="Pfam" id="PF13193">
    <property type="entry name" value="AMP-binding_C"/>
    <property type="match status" value="1"/>
</dbReference>
<dbReference type="Gene3D" id="3.30.300.30">
    <property type="match status" value="1"/>
</dbReference>
<evidence type="ECO:0000313" key="3">
    <source>
        <dbReference type="EMBL" id="MBH0114636.1"/>
    </source>
</evidence>
<reference evidence="3" key="1">
    <citation type="submission" date="2020-11" db="EMBL/GenBank/DDBJ databases">
        <title>Novosphingobium aureum sp. nov., a marine bacterium isolated from sediment of a salt flat.</title>
        <authorList>
            <person name="Yoo Y."/>
            <person name="Kim J.-J."/>
        </authorList>
    </citation>
    <scope>NUCLEOTIDE SEQUENCE</scope>
    <source>
        <strain evidence="3">YJ-S2-02</strain>
    </source>
</reference>
<dbReference type="InterPro" id="IPR045851">
    <property type="entry name" value="AMP-bd_C_sf"/>
</dbReference>
<feature type="domain" description="AMP-dependent synthetase/ligase" evidence="1">
    <location>
        <begin position="37"/>
        <end position="423"/>
    </location>
</feature>
<dbReference type="Pfam" id="PF00501">
    <property type="entry name" value="AMP-binding"/>
    <property type="match status" value="1"/>
</dbReference>
<sequence length="568" mass="59765">MAQADGKPTGPLSVIHGPPLDEEQGLGALTMSGWLAEVCAAGGEDEALVFHENGKRVSWSYAELWAKANAVARALLACGTGKGTRVGVLMTNRPEFLAATFGAALAGAVATTLNTFSTQAELAHLLKASGVSVLLMERKVLKKDFAAMLGAIEPGIARAGEGPLRASGLPFLRHVAAVGADTGEGLIEDWDAFLERGAGIDPALVEAAAASVTPADTGVLFFSSGSTAMPKGILSSHRAVALQLWRWPRFYATGKDTRTWSANGFFFSGNFGMAIGGALSAGGTLVLQSTFQAPEALELMARETATMALAWPHQWAQLAAAPNFADVDLSAMKYVSAANPFGQHPSITSDWDEPMSAYGNTETFTISAIYPSGTPLEERAGSSGLPQPGMTFKIVDPLGGETVPLGERGEIAVKGPTLMMGYLGIPLDETLDDEGFFRTGDGGRVDEVGRLFWEGRLNDIIKTGGANVSPLEIDAVIRQCPGVRVSQTVGVPHDTLGELVVTAVVAQEGAQLSEEAVRSFARETLASYKVPRRVLFFCEDELKTTGSAKIKTADLRVLAAKRLEGEPA</sequence>
<evidence type="ECO:0000259" key="2">
    <source>
        <dbReference type="Pfam" id="PF13193"/>
    </source>
</evidence>
<dbReference type="InterPro" id="IPR025110">
    <property type="entry name" value="AMP-bd_C"/>
</dbReference>